<dbReference type="STRING" id="1107311.Q767_11805"/>
<gene>
    <name evidence="2" type="ORF">Q767_11805</name>
</gene>
<organism evidence="2 3">
    <name type="scientific">Flavobacterium enshiense DK69</name>
    <dbReference type="NCBI Taxonomy" id="1107311"/>
    <lineage>
        <taxon>Bacteria</taxon>
        <taxon>Pseudomonadati</taxon>
        <taxon>Bacteroidota</taxon>
        <taxon>Flavobacteriia</taxon>
        <taxon>Flavobacteriales</taxon>
        <taxon>Flavobacteriaceae</taxon>
        <taxon>Flavobacterium</taxon>
    </lineage>
</organism>
<dbReference type="AlphaFoldDB" id="V6SIC8"/>
<sequence>MPFENLKEKAGDIQANLKNAIDSNTEYYKLWLFKVFMKSTTMIVRVLLMLVFFLFFLFFASIGLALYLGKLMDNTVLGFLAVSVFYLIMVLIAYLIKDKIVEGSMLQKFSKIFFNE</sequence>
<reference evidence="3" key="1">
    <citation type="submission" date="2013-09" db="EMBL/GenBank/DDBJ databases">
        <authorList>
            <person name="Zeng Z."/>
            <person name="Chen C."/>
        </authorList>
    </citation>
    <scope>NUCLEOTIDE SEQUENCE [LARGE SCALE GENOMIC DNA]</scope>
    <source>
        <strain evidence="3">DK69</strain>
    </source>
</reference>
<dbReference type="RefSeq" id="WP_023572624.1">
    <property type="nucleotide sequence ID" value="NZ_AVCS01000006.1"/>
</dbReference>
<evidence type="ECO:0000313" key="2">
    <source>
        <dbReference type="EMBL" id="KGO95477.1"/>
    </source>
</evidence>
<keyword evidence="3" id="KW-1185">Reference proteome</keyword>
<feature type="transmembrane region" description="Helical" evidence="1">
    <location>
        <begin position="75"/>
        <end position="96"/>
    </location>
</feature>
<feature type="transmembrane region" description="Helical" evidence="1">
    <location>
        <begin position="46"/>
        <end position="69"/>
    </location>
</feature>
<evidence type="ECO:0000313" key="3">
    <source>
        <dbReference type="Proteomes" id="UP000030149"/>
    </source>
</evidence>
<dbReference type="OrthoDB" id="1144182at2"/>
<reference evidence="2 3" key="2">
    <citation type="journal article" date="2015" name="Stand. Genomic Sci.">
        <title>High quality draft genomic sequence of Flavobacterium enshiense DK69(T) and comparison among Flavobacterium genomes.</title>
        <authorList>
            <person name="Zeng Z."/>
            <person name="Chen C."/>
            <person name="Du H."/>
            <person name="Wang G."/>
            <person name="Li M."/>
        </authorList>
    </citation>
    <scope>NUCLEOTIDE SEQUENCE [LARGE SCALE GENOMIC DNA]</scope>
    <source>
        <strain evidence="2 3">DK69</strain>
    </source>
</reference>
<dbReference type="EMBL" id="JRLZ01000010">
    <property type="protein sequence ID" value="KGO95477.1"/>
    <property type="molecule type" value="Genomic_DNA"/>
</dbReference>
<dbReference type="eggNOG" id="ENOG5032YZ6">
    <property type="taxonomic scope" value="Bacteria"/>
</dbReference>
<keyword evidence="1" id="KW-0812">Transmembrane</keyword>
<evidence type="ECO:0000256" key="1">
    <source>
        <dbReference type="SAM" id="Phobius"/>
    </source>
</evidence>
<keyword evidence="1" id="KW-1133">Transmembrane helix</keyword>
<proteinExistence type="predicted"/>
<comment type="caution">
    <text evidence="2">The sequence shown here is derived from an EMBL/GenBank/DDBJ whole genome shotgun (WGS) entry which is preliminary data.</text>
</comment>
<protein>
    <submittedName>
        <fullName evidence="2">Competence protein</fullName>
    </submittedName>
</protein>
<dbReference type="PATRIC" id="fig|1107311.3.peg.562"/>
<name>V6SIC8_9FLAO</name>
<dbReference type="Proteomes" id="UP000030149">
    <property type="component" value="Unassembled WGS sequence"/>
</dbReference>
<accession>V6SIC8</accession>
<keyword evidence="1" id="KW-0472">Membrane</keyword>